<dbReference type="OrthoDB" id="10251809at2759"/>
<dbReference type="EMBL" id="KZ819436">
    <property type="protein sequence ID" value="PWN39963.1"/>
    <property type="molecule type" value="Genomic_DNA"/>
</dbReference>
<gene>
    <name evidence="4" type="ORF">IE81DRAFT_317255</name>
</gene>
<dbReference type="InParanoid" id="A0A316VU62"/>
<dbReference type="InterPro" id="IPR052124">
    <property type="entry name" value="Rab9_kelch_effector"/>
</dbReference>
<dbReference type="STRING" id="1522189.A0A316VU62"/>
<feature type="compositionally biased region" description="Low complexity" evidence="3">
    <location>
        <begin position="517"/>
        <end position="542"/>
    </location>
</feature>
<sequence length="910" mass="94334">MDAASVDPITPGDSERGKSVLHASTLSATARSQISSPSSAANAALPGSMQAASPILPTAVPHRTSSFTNLGPHSRPSTSTSVSSSYSPDFGARSSSVMAANRPPLPALSVPQPAAAAVNSMTSPAPSTGPSQSSTSGSGNGSASQGHLGGVQVIGMTPPSASSSSSTAGRTDQYGQLLGNESTDSSGGSRVALGAFSPSGAISELPPLGSARGSSTGALGHAGSPSAPRSTRLSHKDSFGGTLTPSSSSNGLGSASSNAVRTRVSKRSNLQAIARSNDTRLATSSRSESSAGLDEQAEDEIDGVAREEEEEEEEEEEMASAHEGEIEGSIDEAEATHDSYREAFSPSARVRPLPVVGSTTEETGIPSRPTPAHQASSSGGPSRRTAPTTSKAHDAPTVMDTPSAVPGGPSSQHEASFAASHSRNTTLPGAYIATTSEARSAGAIPVSATSTPATIGPGAQVANSAFVGGSAGAPPASAPAGTTDSTVASRSVRAPGGSIRREHRSGGAESSTDAQQSSASRSGATRSATSTLRTTTAGSTSRQGGSTRIAEAATTSADRAVVSSASKSQSSSRALPALPSAPGLTAAPPPAMYWSKAPVHGSVPRRSFRAHTASLADEVLWLFGGCDSKGCFRDLWCFDTETMCWSKPKVTGDLPPPRRAHSATMVDRRLFVFAGGDGPHYYNDLFVFDTVSLRWSKPVVSGTAPSPRRAHTSNYWNGQLLIFGGGNGVGALNDVFALDIGNMDRLEWKKVECQGKIPIGRGYHTSNLIDGKLIVIGGSDGHMSFNDIHILRLDTKVWYQVKTDEIHNRLGHTATQVGSYLFVIGGHNSHNYTPEILTLNLVNLQWEPRRVCGRKPPGRGYHQAWLRDSRLFIHGGFDGKEIYDDLYYVDLAACAYLPQITSFSVELDDE</sequence>
<dbReference type="SMART" id="SM00612">
    <property type="entry name" value="Kelch"/>
    <property type="match status" value="2"/>
</dbReference>
<dbReference type="AlphaFoldDB" id="A0A316VU62"/>
<feature type="compositionally biased region" description="Polar residues" evidence="3">
    <location>
        <begin position="267"/>
        <end position="290"/>
    </location>
</feature>
<feature type="compositionally biased region" description="Low complexity" evidence="3">
    <location>
        <begin position="240"/>
        <end position="259"/>
    </location>
</feature>
<evidence type="ECO:0000256" key="1">
    <source>
        <dbReference type="ARBA" id="ARBA00022441"/>
    </source>
</evidence>
<feature type="compositionally biased region" description="Low complexity" evidence="3">
    <location>
        <begin position="472"/>
        <end position="486"/>
    </location>
</feature>
<feature type="compositionally biased region" description="Polar residues" evidence="3">
    <location>
        <begin position="409"/>
        <end position="422"/>
    </location>
</feature>
<feature type="region of interest" description="Disordered" evidence="3">
    <location>
        <begin position="1"/>
        <end position="422"/>
    </location>
</feature>
<feature type="compositionally biased region" description="Polar residues" evidence="3">
    <location>
        <begin position="373"/>
        <end position="390"/>
    </location>
</feature>
<feature type="compositionally biased region" description="Low complexity" evidence="3">
    <location>
        <begin position="563"/>
        <end position="582"/>
    </location>
</feature>
<dbReference type="InterPro" id="IPR015915">
    <property type="entry name" value="Kelch-typ_b-propeller"/>
</dbReference>
<evidence type="ECO:0000256" key="2">
    <source>
        <dbReference type="ARBA" id="ARBA00022737"/>
    </source>
</evidence>
<feature type="region of interest" description="Disordered" evidence="3">
    <location>
        <begin position="463"/>
        <end position="582"/>
    </location>
</feature>
<protein>
    <submittedName>
        <fullName evidence="4">Galactose oxidase</fullName>
    </submittedName>
</protein>
<evidence type="ECO:0000313" key="4">
    <source>
        <dbReference type="EMBL" id="PWN39963.1"/>
    </source>
</evidence>
<dbReference type="SUPFAM" id="SSF117281">
    <property type="entry name" value="Kelch motif"/>
    <property type="match status" value="2"/>
</dbReference>
<organism evidence="4 5">
    <name type="scientific">Ceraceosorus guamensis</name>
    <dbReference type="NCBI Taxonomy" id="1522189"/>
    <lineage>
        <taxon>Eukaryota</taxon>
        <taxon>Fungi</taxon>
        <taxon>Dikarya</taxon>
        <taxon>Basidiomycota</taxon>
        <taxon>Ustilaginomycotina</taxon>
        <taxon>Exobasidiomycetes</taxon>
        <taxon>Ceraceosorales</taxon>
        <taxon>Ceraceosoraceae</taxon>
        <taxon>Ceraceosorus</taxon>
    </lineage>
</organism>
<name>A0A316VU62_9BASI</name>
<dbReference type="InterPro" id="IPR006652">
    <property type="entry name" value="Kelch_1"/>
</dbReference>
<dbReference type="RefSeq" id="XP_025367123.1">
    <property type="nucleotide sequence ID" value="XM_025512580.1"/>
</dbReference>
<keyword evidence="1" id="KW-0880">Kelch repeat</keyword>
<dbReference type="PANTHER" id="PTHR46647">
    <property type="entry name" value="RAB9 EFFECTOR PROTEIN WITH KELCH MOTIFS"/>
    <property type="match status" value="1"/>
</dbReference>
<dbReference type="Pfam" id="PF01344">
    <property type="entry name" value="Kelch_1"/>
    <property type="match status" value="1"/>
</dbReference>
<evidence type="ECO:0000313" key="5">
    <source>
        <dbReference type="Proteomes" id="UP000245783"/>
    </source>
</evidence>
<feature type="compositionally biased region" description="Low complexity" evidence="3">
    <location>
        <begin position="27"/>
        <end position="44"/>
    </location>
</feature>
<dbReference type="Proteomes" id="UP000245783">
    <property type="component" value="Unassembled WGS sequence"/>
</dbReference>
<accession>A0A316VU62</accession>
<feature type="compositionally biased region" description="Low complexity" evidence="3">
    <location>
        <begin position="74"/>
        <end position="88"/>
    </location>
</feature>
<keyword evidence="2" id="KW-0677">Repeat</keyword>
<evidence type="ECO:0000256" key="3">
    <source>
        <dbReference type="SAM" id="MobiDB-lite"/>
    </source>
</evidence>
<reference evidence="4 5" key="1">
    <citation type="journal article" date="2018" name="Mol. Biol. Evol.">
        <title>Broad Genomic Sampling Reveals a Smut Pathogenic Ancestry of the Fungal Clade Ustilaginomycotina.</title>
        <authorList>
            <person name="Kijpornyongpan T."/>
            <person name="Mondo S.J."/>
            <person name="Barry K."/>
            <person name="Sandor L."/>
            <person name="Lee J."/>
            <person name="Lipzen A."/>
            <person name="Pangilinan J."/>
            <person name="LaButti K."/>
            <person name="Hainaut M."/>
            <person name="Henrissat B."/>
            <person name="Grigoriev I.V."/>
            <person name="Spatafora J.W."/>
            <person name="Aime M.C."/>
        </authorList>
    </citation>
    <scope>NUCLEOTIDE SEQUENCE [LARGE SCALE GENOMIC DNA]</scope>
    <source>
        <strain evidence="4 5">MCA 4658</strain>
    </source>
</reference>
<dbReference type="PANTHER" id="PTHR46647:SF1">
    <property type="entry name" value="RAB9 EFFECTOR PROTEIN WITH KELCH MOTIFS"/>
    <property type="match status" value="1"/>
</dbReference>
<feature type="compositionally biased region" description="Low complexity" evidence="3">
    <location>
        <begin position="122"/>
        <end position="146"/>
    </location>
</feature>
<proteinExistence type="predicted"/>
<dbReference type="GeneID" id="37034450"/>
<dbReference type="Gene3D" id="2.120.10.80">
    <property type="entry name" value="Kelch-type beta propeller"/>
    <property type="match status" value="2"/>
</dbReference>
<feature type="compositionally biased region" description="Polar residues" evidence="3">
    <location>
        <begin position="169"/>
        <end position="188"/>
    </location>
</feature>
<dbReference type="Pfam" id="PF24681">
    <property type="entry name" value="Kelch_KLHDC2_KLHL20_DRC7"/>
    <property type="match status" value="1"/>
</dbReference>
<feature type="compositionally biased region" description="Acidic residues" evidence="3">
    <location>
        <begin position="295"/>
        <end position="318"/>
    </location>
</feature>
<feature type="compositionally biased region" description="Low complexity" evidence="3">
    <location>
        <begin position="157"/>
        <end position="168"/>
    </location>
</feature>
<keyword evidence="5" id="KW-1185">Reference proteome</keyword>